<reference evidence="12 13" key="1">
    <citation type="submission" date="2016-08" db="EMBL/GenBank/DDBJ databases">
        <title>Complete Genome Sequence Of The Indigo Reducing Clostridium isatidis DSM15098.</title>
        <authorList>
            <person name="Little G.T."/>
            <person name="Minton N.P."/>
        </authorList>
    </citation>
    <scope>NUCLEOTIDE SEQUENCE [LARGE SCALE GENOMIC DNA]</scope>
    <source>
        <strain evidence="12 13">DSM 15098</strain>
    </source>
</reference>
<dbReference type="EC" id="5.3.1.24" evidence="4 10"/>
<evidence type="ECO:0000256" key="10">
    <source>
        <dbReference type="HAMAP-Rule" id="MF_00135"/>
    </source>
</evidence>
<dbReference type="HAMAP" id="MF_00135">
    <property type="entry name" value="PRAI"/>
    <property type="match status" value="1"/>
</dbReference>
<dbReference type="InterPro" id="IPR013785">
    <property type="entry name" value="Aldolase_TIM"/>
</dbReference>
<dbReference type="KEGG" id="cia:BEN51_12880"/>
<keyword evidence="8 10" id="KW-0057">Aromatic amino acid biosynthesis</keyword>
<comment type="similarity">
    <text evidence="3 10">Belongs to the TrpF family.</text>
</comment>
<evidence type="ECO:0000256" key="5">
    <source>
        <dbReference type="ARBA" id="ARBA00022272"/>
    </source>
</evidence>
<keyword evidence="7 10" id="KW-0822">Tryptophan biosynthesis</keyword>
<dbReference type="RefSeq" id="WP_119866424.1">
    <property type="nucleotide sequence ID" value="NZ_CP016786.1"/>
</dbReference>
<dbReference type="OrthoDB" id="9786954at2"/>
<comment type="pathway">
    <text evidence="2 10">Amino-acid biosynthesis; L-tryptophan biosynthesis; L-tryptophan from chorismate: step 3/5.</text>
</comment>
<evidence type="ECO:0000256" key="2">
    <source>
        <dbReference type="ARBA" id="ARBA00004664"/>
    </source>
</evidence>
<evidence type="ECO:0000313" key="13">
    <source>
        <dbReference type="Proteomes" id="UP000264883"/>
    </source>
</evidence>
<evidence type="ECO:0000256" key="3">
    <source>
        <dbReference type="ARBA" id="ARBA00007571"/>
    </source>
</evidence>
<sequence length="203" mass="23082">MVKIKICGLKRALDIEYVNELKPDYIGFVFADSKRRVSEDIALELTKNLRKDIKTVGVFVNEDINRVKEISEKVKLDILQFHGDEDMTYINSFTGYQVWKSFSIRGEGDLENLSKYTKVSFLLDSKIEGIRGGSGRTFNWNILKDFNLQNKIILAGGLSIENITEAIKVVRPFAVDVSSGVESQGVKDYKKIKDFIGKVRSFI</sequence>
<dbReference type="GO" id="GO:0004640">
    <property type="term" value="F:phosphoribosylanthranilate isomerase activity"/>
    <property type="evidence" value="ECO:0007669"/>
    <property type="project" value="UniProtKB-UniRule"/>
</dbReference>
<evidence type="ECO:0000256" key="8">
    <source>
        <dbReference type="ARBA" id="ARBA00023141"/>
    </source>
</evidence>
<proteinExistence type="inferred from homology"/>
<dbReference type="CDD" id="cd00405">
    <property type="entry name" value="PRAI"/>
    <property type="match status" value="1"/>
</dbReference>
<dbReference type="EMBL" id="CP016786">
    <property type="protein sequence ID" value="ASW44300.1"/>
    <property type="molecule type" value="Genomic_DNA"/>
</dbReference>
<dbReference type="InterPro" id="IPR001240">
    <property type="entry name" value="PRAI_dom"/>
</dbReference>
<dbReference type="AlphaFoldDB" id="A0A343JFJ2"/>
<evidence type="ECO:0000256" key="4">
    <source>
        <dbReference type="ARBA" id="ARBA00012572"/>
    </source>
</evidence>
<evidence type="ECO:0000256" key="6">
    <source>
        <dbReference type="ARBA" id="ARBA00022605"/>
    </source>
</evidence>
<dbReference type="Gene3D" id="3.20.20.70">
    <property type="entry name" value="Aldolase class I"/>
    <property type="match status" value="1"/>
</dbReference>
<gene>
    <name evidence="10" type="primary">trpF</name>
    <name evidence="12" type="ORF">BEN51_12880</name>
</gene>
<keyword evidence="6 10" id="KW-0028">Amino-acid biosynthesis</keyword>
<evidence type="ECO:0000256" key="9">
    <source>
        <dbReference type="ARBA" id="ARBA00023235"/>
    </source>
</evidence>
<organism evidence="12 13">
    <name type="scientific">Clostridium isatidis</name>
    <dbReference type="NCBI Taxonomy" id="182773"/>
    <lineage>
        <taxon>Bacteria</taxon>
        <taxon>Bacillati</taxon>
        <taxon>Bacillota</taxon>
        <taxon>Clostridia</taxon>
        <taxon>Eubacteriales</taxon>
        <taxon>Clostridiaceae</taxon>
        <taxon>Clostridium</taxon>
    </lineage>
</organism>
<feature type="domain" description="N-(5'phosphoribosyl) anthranilate isomerase (PRAI)" evidence="11">
    <location>
        <begin position="4"/>
        <end position="196"/>
    </location>
</feature>
<dbReference type="FunFam" id="3.20.20.70:FF:000075">
    <property type="entry name" value="Tryptophan biosynthesis protein TRP1"/>
    <property type="match status" value="1"/>
</dbReference>
<dbReference type="Proteomes" id="UP000264883">
    <property type="component" value="Chromosome"/>
</dbReference>
<accession>A0A343JFJ2</accession>
<keyword evidence="13" id="KW-1185">Reference proteome</keyword>
<dbReference type="InterPro" id="IPR044643">
    <property type="entry name" value="TrpF_fam"/>
</dbReference>
<dbReference type="Pfam" id="PF00697">
    <property type="entry name" value="PRAI"/>
    <property type="match status" value="1"/>
</dbReference>
<name>A0A343JFJ2_9CLOT</name>
<dbReference type="PANTHER" id="PTHR42894">
    <property type="entry name" value="N-(5'-PHOSPHORIBOSYL)ANTHRANILATE ISOMERASE"/>
    <property type="match status" value="1"/>
</dbReference>
<evidence type="ECO:0000259" key="11">
    <source>
        <dbReference type="Pfam" id="PF00697"/>
    </source>
</evidence>
<dbReference type="UniPathway" id="UPA00035">
    <property type="reaction ID" value="UER00042"/>
</dbReference>
<evidence type="ECO:0000313" key="12">
    <source>
        <dbReference type="EMBL" id="ASW44300.1"/>
    </source>
</evidence>
<protein>
    <recommendedName>
        <fullName evidence="5 10">N-(5'-phosphoribosyl)anthranilate isomerase</fullName>
        <shortName evidence="10">PRAI</shortName>
        <ecNumber evidence="4 10">5.3.1.24</ecNumber>
    </recommendedName>
</protein>
<evidence type="ECO:0000256" key="7">
    <source>
        <dbReference type="ARBA" id="ARBA00022822"/>
    </source>
</evidence>
<evidence type="ECO:0000256" key="1">
    <source>
        <dbReference type="ARBA" id="ARBA00001164"/>
    </source>
</evidence>
<dbReference type="SUPFAM" id="SSF51366">
    <property type="entry name" value="Ribulose-phoshate binding barrel"/>
    <property type="match status" value="1"/>
</dbReference>
<dbReference type="InterPro" id="IPR011060">
    <property type="entry name" value="RibuloseP-bd_barrel"/>
</dbReference>
<comment type="catalytic activity">
    <reaction evidence="1 10">
        <text>N-(5-phospho-beta-D-ribosyl)anthranilate = 1-(2-carboxyphenylamino)-1-deoxy-D-ribulose 5-phosphate</text>
        <dbReference type="Rhea" id="RHEA:21540"/>
        <dbReference type="ChEBI" id="CHEBI:18277"/>
        <dbReference type="ChEBI" id="CHEBI:58613"/>
        <dbReference type="EC" id="5.3.1.24"/>
    </reaction>
</comment>
<dbReference type="PANTHER" id="PTHR42894:SF1">
    <property type="entry name" value="N-(5'-PHOSPHORIBOSYL)ANTHRANILATE ISOMERASE"/>
    <property type="match status" value="1"/>
</dbReference>
<dbReference type="GO" id="GO:0000162">
    <property type="term" value="P:L-tryptophan biosynthetic process"/>
    <property type="evidence" value="ECO:0007669"/>
    <property type="project" value="UniProtKB-UniRule"/>
</dbReference>
<keyword evidence="9 10" id="KW-0413">Isomerase</keyword>